<organism evidence="10 11">
    <name type="scientific">Microbacterium oxydans</name>
    <dbReference type="NCBI Taxonomy" id="82380"/>
    <lineage>
        <taxon>Bacteria</taxon>
        <taxon>Bacillati</taxon>
        <taxon>Actinomycetota</taxon>
        <taxon>Actinomycetes</taxon>
        <taxon>Micrococcales</taxon>
        <taxon>Microbacteriaceae</taxon>
        <taxon>Microbacterium</taxon>
    </lineage>
</organism>
<dbReference type="InterPro" id="IPR013328">
    <property type="entry name" value="6PGD_dom2"/>
</dbReference>
<gene>
    <name evidence="7 10" type="primary">mtlD</name>
    <name evidence="10" type="ORF">RS83_02432</name>
</gene>
<evidence type="ECO:0000256" key="6">
    <source>
        <dbReference type="ARBA" id="ARBA00048615"/>
    </source>
</evidence>
<evidence type="ECO:0000256" key="2">
    <source>
        <dbReference type="ARBA" id="ARBA00012939"/>
    </source>
</evidence>
<accession>A0A0F0L9I1</accession>
<dbReference type="PATRIC" id="fig|82380.11.peg.2469"/>
<dbReference type="GO" id="GO:0008926">
    <property type="term" value="F:mannitol-1-phosphate 5-dehydrogenase activity"/>
    <property type="evidence" value="ECO:0007669"/>
    <property type="project" value="UniProtKB-UniRule"/>
</dbReference>
<evidence type="ECO:0000313" key="11">
    <source>
        <dbReference type="Proteomes" id="UP000033640"/>
    </source>
</evidence>
<dbReference type="SUPFAM" id="SSF48179">
    <property type="entry name" value="6-phosphogluconate dehydrogenase C-terminal domain-like"/>
    <property type="match status" value="1"/>
</dbReference>
<dbReference type="GO" id="GO:0019592">
    <property type="term" value="P:mannitol catabolic process"/>
    <property type="evidence" value="ECO:0007669"/>
    <property type="project" value="TreeGrafter"/>
</dbReference>
<comment type="caution">
    <text evidence="10">The sequence shown here is derived from an EMBL/GenBank/DDBJ whole genome shotgun (WGS) entry which is preliminary data.</text>
</comment>
<dbReference type="InterPro" id="IPR008927">
    <property type="entry name" value="6-PGluconate_DH-like_C_sf"/>
</dbReference>
<dbReference type="Gene3D" id="3.40.50.720">
    <property type="entry name" value="NAD(P)-binding Rossmann-like Domain"/>
    <property type="match status" value="1"/>
</dbReference>
<dbReference type="PANTHER" id="PTHR30524">
    <property type="entry name" value="MANNITOL-1-PHOSPHATE 5-DEHYDROGENASE"/>
    <property type="match status" value="1"/>
</dbReference>
<feature type="domain" description="Mannitol dehydrogenase N-terminal" evidence="8">
    <location>
        <begin position="7"/>
        <end position="200"/>
    </location>
</feature>
<dbReference type="HAMAP" id="MF_00196">
    <property type="entry name" value="Mannitol_dehydrog"/>
    <property type="match status" value="1"/>
</dbReference>
<dbReference type="GO" id="GO:0005829">
    <property type="term" value="C:cytosol"/>
    <property type="evidence" value="ECO:0007669"/>
    <property type="project" value="TreeGrafter"/>
</dbReference>
<evidence type="ECO:0000256" key="7">
    <source>
        <dbReference type="HAMAP-Rule" id="MF_00196"/>
    </source>
</evidence>
<comment type="catalytic activity">
    <reaction evidence="6 7">
        <text>D-mannitol 1-phosphate + NAD(+) = beta-D-fructose 6-phosphate + NADH + H(+)</text>
        <dbReference type="Rhea" id="RHEA:19661"/>
        <dbReference type="ChEBI" id="CHEBI:15378"/>
        <dbReference type="ChEBI" id="CHEBI:57540"/>
        <dbReference type="ChEBI" id="CHEBI:57634"/>
        <dbReference type="ChEBI" id="CHEBI:57945"/>
        <dbReference type="ChEBI" id="CHEBI:61381"/>
        <dbReference type="EC" id="1.1.1.17"/>
    </reaction>
</comment>
<dbReference type="InterPro" id="IPR023028">
    <property type="entry name" value="Mannitol_1_phos_5_DH"/>
</dbReference>
<keyword evidence="4 7" id="KW-0560">Oxidoreductase</keyword>
<dbReference type="Proteomes" id="UP000033640">
    <property type="component" value="Unassembled WGS sequence"/>
</dbReference>
<dbReference type="PRINTS" id="PR00084">
    <property type="entry name" value="MTLDHDRGNASE"/>
</dbReference>
<dbReference type="NCBIfam" id="NF002652">
    <property type="entry name" value="PRK02318.2-5"/>
    <property type="match status" value="1"/>
</dbReference>
<dbReference type="Pfam" id="PF01232">
    <property type="entry name" value="Mannitol_dh"/>
    <property type="match status" value="1"/>
</dbReference>
<dbReference type="EMBL" id="JYIW01000025">
    <property type="protein sequence ID" value="KJL28950.1"/>
    <property type="molecule type" value="Genomic_DNA"/>
</dbReference>
<dbReference type="InterPro" id="IPR013118">
    <property type="entry name" value="Mannitol_DH_C"/>
</dbReference>
<feature type="binding site" evidence="7">
    <location>
        <begin position="9"/>
        <end position="20"/>
    </location>
    <ligand>
        <name>NAD(+)</name>
        <dbReference type="ChEBI" id="CHEBI:57540"/>
    </ligand>
</feature>
<dbReference type="PANTHER" id="PTHR30524:SF0">
    <property type="entry name" value="ALTRONATE OXIDOREDUCTASE-RELATED"/>
    <property type="match status" value="1"/>
</dbReference>
<dbReference type="InterPro" id="IPR036291">
    <property type="entry name" value="NAD(P)-bd_dom_sf"/>
</dbReference>
<dbReference type="Pfam" id="PF08125">
    <property type="entry name" value="Mannitol_dh_C"/>
    <property type="match status" value="1"/>
</dbReference>
<evidence type="ECO:0000256" key="4">
    <source>
        <dbReference type="ARBA" id="ARBA00023002"/>
    </source>
</evidence>
<dbReference type="InterPro" id="IPR013131">
    <property type="entry name" value="Mannitol_DH_N"/>
</dbReference>
<evidence type="ECO:0000313" key="10">
    <source>
        <dbReference type="EMBL" id="KJL28950.1"/>
    </source>
</evidence>
<keyword evidence="5 7" id="KW-0520">NAD</keyword>
<proteinExistence type="inferred from homology"/>
<reference evidence="10 11" key="1">
    <citation type="submission" date="2015-02" db="EMBL/GenBank/DDBJ databases">
        <title>Draft genome sequences of ten Microbacterium spp. with emphasis on heavy metal contaminated environments.</title>
        <authorList>
            <person name="Corretto E."/>
        </authorList>
    </citation>
    <scope>NUCLEOTIDE SEQUENCE [LARGE SCALE GENOMIC DNA]</scope>
    <source>
        <strain evidence="10 11">BEL4b</strain>
    </source>
</reference>
<sequence>MSGERGMKAVHFGAGNIGRGFVGLLLHEGGYEVVFSDVADALVDAINAADSYTVHEAGPGGVDHVVTGFRAVNSRTDPEALTQEIATADVVTTAVGPTVLRFVAPAIVAGLSQRSPDAAPLQVMACENAIGATDLLRAEIEAAAGADAATILLRAVFANTAVDRIVPAQAPGAGVDVTVEPYFEWAIESTPFGDTLPNIPGAHFVDSLGPFIERKLFTVNTGHAAAAYFGAQRGIERISDALADGEVAERVTAALEETSAVLVATHGLDPNDLAHYRATILERFRNPELVDTVQRVGRQPLRKISRNERFVGPAAMAAEHGLSSTALVAAVAAALAFDDAEDEQSVELQQLLRSEDAVAFTTRTTGLDPEHPLFAAVRDAVQARQDAIATA</sequence>
<name>A0A0F0L9I1_9MICO</name>
<evidence type="ECO:0000259" key="8">
    <source>
        <dbReference type="Pfam" id="PF01232"/>
    </source>
</evidence>
<dbReference type="InterPro" id="IPR000669">
    <property type="entry name" value="Mannitol_DH"/>
</dbReference>
<dbReference type="EC" id="1.1.1.17" evidence="2 7"/>
<comment type="similarity">
    <text evidence="1 7">Belongs to the mannitol dehydrogenase family.</text>
</comment>
<dbReference type="SUPFAM" id="SSF51735">
    <property type="entry name" value="NAD(P)-binding Rossmann-fold domains"/>
    <property type="match status" value="1"/>
</dbReference>
<evidence type="ECO:0000256" key="5">
    <source>
        <dbReference type="ARBA" id="ARBA00023027"/>
    </source>
</evidence>
<evidence type="ECO:0000256" key="3">
    <source>
        <dbReference type="ARBA" id="ARBA00016219"/>
    </source>
</evidence>
<feature type="domain" description="Mannitol dehydrogenase C-terminal" evidence="9">
    <location>
        <begin position="208"/>
        <end position="349"/>
    </location>
</feature>
<dbReference type="AlphaFoldDB" id="A0A0F0L9I1"/>
<evidence type="ECO:0000256" key="1">
    <source>
        <dbReference type="ARBA" id="ARBA00006541"/>
    </source>
</evidence>
<protein>
    <recommendedName>
        <fullName evidence="3 7">Mannitol-1-phosphate 5-dehydrogenase</fullName>
        <ecNumber evidence="2 7">1.1.1.17</ecNumber>
    </recommendedName>
</protein>
<evidence type="ECO:0000259" key="9">
    <source>
        <dbReference type="Pfam" id="PF08125"/>
    </source>
</evidence>
<dbReference type="Gene3D" id="1.10.1040.10">
    <property type="entry name" value="N-(1-d-carboxylethyl)-l-norvaline Dehydrogenase, domain 2"/>
    <property type="match status" value="1"/>
</dbReference>